<reference evidence="12 13" key="1">
    <citation type="submission" date="2019-08" db="EMBL/GenBank/DDBJ databases">
        <title>The genome of the soybean aphid Biotype 1, its phylome, world population structure and adaptation to the North American continent.</title>
        <authorList>
            <person name="Giordano R."/>
            <person name="Donthu R.K."/>
            <person name="Hernandez A.G."/>
            <person name="Wright C.L."/>
            <person name="Zimin A.V."/>
        </authorList>
    </citation>
    <scope>NUCLEOTIDE SEQUENCE [LARGE SCALE GENOMIC DNA]</scope>
    <source>
        <tissue evidence="12">Whole aphids</tissue>
    </source>
</reference>
<keyword evidence="5" id="KW-0378">Hydrolase</keyword>
<dbReference type="SUPFAM" id="SSF49464">
    <property type="entry name" value="Carboxypeptidase regulatory domain-like"/>
    <property type="match status" value="1"/>
</dbReference>
<organism evidence="12 13">
    <name type="scientific">Aphis glycines</name>
    <name type="common">Soybean aphid</name>
    <dbReference type="NCBI Taxonomy" id="307491"/>
    <lineage>
        <taxon>Eukaryota</taxon>
        <taxon>Metazoa</taxon>
        <taxon>Ecdysozoa</taxon>
        <taxon>Arthropoda</taxon>
        <taxon>Hexapoda</taxon>
        <taxon>Insecta</taxon>
        <taxon>Pterygota</taxon>
        <taxon>Neoptera</taxon>
        <taxon>Paraneoptera</taxon>
        <taxon>Hemiptera</taxon>
        <taxon>Sternorrhyncha</taxon>
        <taxon>Aphidomorpha</taxon>
        <taxon>Aphidoidea</taxon>
        <taxon>Aphididae</taxon>
        <taxon>Aphidini</taxon>
        <taxon>Aphis</taxon>
        <taxon>Aphis</taxon>
    </lineage>
</organism>
<dbReference type="SUPFAM" id="SSF56219">
    <property type="entry name" value="DNase I-like"/>
    <property type="match status" value="1"/>
</dbReference>
<dbReference type="CDD" id="cd01650">
    <property type="entry name" value="RT_nLTR_like"/>
    <property type="match status" value="1"/>
</dbReference>
<dbReference type="InterPro" id="IPR008969">
    <property type="entry name" value="CarboxyPept-like_regulatory"/>
</dbReference>
<dbReference type="PROSITE" id="PS50878">
    <property type="entry name" value="RT_POL"/>
    <property type="match status" value="1"/>
</dbReference>
<evidence type="ECO:0000313" key="12">
    <source>
        <dbReference type="EMBL" id="KAE9536447.1"/>
    </source>
</evidence>
<evidence type="ECO:0000313" key="13">
    <source>
        <dbReference type="Proteomes" id="UP000475862"/>
    </source>
</evidence>
<dbReference type="EMBL" id="VYZN01000023">
    <property type="protein sequence ID" value="KAE9536447.1"/>
    <property type="molecule type" value="Genomic_DNA"/>
</dbReference>
<sequence length="1595" mass="184332">MIMNTVKALQSSAIVLAIVFVASSASHSRIRFDKYHNHKEMTQYLIEITEEFPNISSLYSIGNSVLKRELWAVKLTTATELLGVPNIKIVGNIHGNEPVGREIILHLIQEPNKKPRNSGDKENKNGNWKSEISLGTWNVRTLYSTGAAHTVTQEIGRYKLKIVAIQEIRWQGTGSLDINNHTIFYGDCDDRRQFGTGFIVHKSMVPNVMEFKTFNPRISLLTIKAYWFNLTIISVHAPTEEKTQEEKDDFYDGLTNVVDGIPNNRIVVILGDLNAKVGKELIFKPTIGHHSLHEVSNNNGLNLIDFATSNGLVIKSTMFPHKKINKGTWKSPDGNHTNQIDHVLVNDRFKNSITDVKAMRGADCDSDHYLVKVKIKARLKRKVATRPTVIDRYDNTKFTDEILCKRFKSEIHKRSRELNIDSIDSINNMWRRVQETIKETSAEVLGKPKNTKKPWFNERCEKALNQRKKFRNLYLNDPSHEENKIKYNESRREASRTFKYEKRVYTKNILEETEKYHNEHNTRQLYKKINTLKGGYKKYEKFLVKEDGTLITARSDIVERWRTYFEHLLNCNDPRETFTWTRTEPNLNECTIPSKQEIELQIKRLKNYKSPGEDGIQGEIMKMLDEDSVTHIHRLITNIWEREVLPEGWNVAVVCPIHKKGDPQIRNNYRGIALLNVVYKILSYCILDRIKPIAEEILGDYQGGFRPNRSTTDQIFSLRQIIEKSWEFNKSICILFVDFKKAYDSVHRHSLINILKEFKFPNKLIKLIEATLQNTEIKIKVASELSEPVTVRTGLRQGDALSPIMFNLILEKVIRATNCNDGIVLGNSNINILAYADDIAILGDTEETVKQVCRKLIMMASKVGLEINDEKTEYMIVSRQDREYQQGQSMSVEGHVFKRVTHFKYLGHLITQDNDLKMEVSARIQKGNKSFFGLGKVLSSRTLSTNLKIQMYMTLIRPIVLYAAETWPLRKAEETRLKVFERRILRKIYGPCFDTNTSEWRKRHNKELEELFQRPNIANEIKKRRLTWAGHAWRRVGSIVRTTIEENPVGKRPLGRPRLRWEDCVKRDVENIEPEIPWRVVAENRDRWREICLAGYGLNDPKKKKKKNYKSELVDQHFMYLLDNNSKNEAIKNLLQTTVIHLLPSMNPDGFEMSRPLPCPNDGMHFSGSRNNANTYDLNRNFPDKFNPHTNPLQPETKAMIEWLKSVPFVMSLSLHGGALVANFPYDGSPDSIPGKLQKLNETLKIVDVFELYELFRNGSNLNYDSKDWESLTPDDDVFRFLAKQYADLHPTMHNGLSCEEDYLKFKDGITNGAAWYQIIGSMQDYNYVWHGCMEITLEMSCCKYPPATLLEPHWKDHLKPLLTWMRQAQRGIKGIVTNRITGNPIPNAMVSLTDRENYVNTTVNGEYWKILLSGVYKLRVKAIGYHEKIVRVKVPEIPKDQDPQPQLVNIQLEPTKKKMIGDSSSTVSDNDHYNTYWVLDDDRHGATDRLVTAADMDVVLLDTDRPLDDVKKSSVDKHLLLEVDAEVEDDNENDDYSDRNGKIYDIIRLQSMQPPLPVQSSSSRYGNHFPSYVTSVVTMLCLLPFSYFVVHVLS</sequence>
<evidence type="ECO:0000256" key="2">
    <source>
        <dbReference type="ARBA" id="ARBA00005988"/>
    </source>
</evidence>
<protein>
    <submittedName>
        <fullName evidence="12">Uncharacterized protein</fullName>
    </submittedName>
</protein>
<dbReference type="InterPro" id="IPR050753">
    <property type="entry name" value="Peptidase_M14_domain"/>
</dbReference>
<dbReference type="InterPro" id="IPR036691">
    <property type="entry name" value="Endo/exonu/phosph_ase_sf"/>
</dbReference>
<dbReference type="OrthoDB" id="10249045at2759"/>
<dbReference type="Pfam" id="PF03372">
    <property type="entry name" value="Exo_endo_phos"/>
    <property type="match status" value="1"/>
</dbReference>
<evidence type="ECO:0000256" key="5">
    <source>
        <dbReference type="ARBA" id="ARBA00022801"/>
    </source>
</evidence>
<dbReference type="PROSITE" id="PS00132">
    <property type="entry name" value="CARBOXYPEPT_ZN_1"/>
    <property type="match status" value="1"/>
</dbReference>
<evidence type="ECO:0000259" key="11">
    <source>
        <dbReference type="PROSITE" id="PS52035"/>
    </source>
</evidence>
<dbReference type="Pfam" id="PF00078">
    <property type="entry name" value="RVT_1"/>
    <property type="match status" value="1"/>
</dbReference>
<evidence type="ECO:0000256" key="3">
    <source>
        <dbReference type="ARBA" id="ARBA00022645"/>
    </source>
</evidence>
<dbReference type="Pfam" id="PF00246">
    <property type="entry name" value="Peptidase_M14"/>
    <property type="match status" value="2"/>
</dbReference>
<dbReference type="SUPFAM" id="SSF53187">
    <property type="entry name" value="Zn-dependent exopeptidases"/>
    <property type="match status" value="2"/>
</dbReference>
<evidence type="ECO:0000256" key="4">
    <source>
        <dbReference type="ARBA" id="ARBA00022723"/>
    </source>
</evidence>
<keyword evidence="6" id="KW-0862">Zinc</keyword>
<dbReference type="InterPro" id="IPR000477">
    <property type="entry name" value="RT_dom"/>
</dbReference>
<comment type="cofactor">
    <cofactor evidence="1">
        <name>Zn(2+)</name>
        <dbReference type="ChEBI" id="CHEBI:29105"/>
    </cofactor>
</comment>
<dbReference type="SUPFAM" id="SSF56672">
    <property type="entry name" value="DNA/RNA polymerases"/>
    <property type="match status" value="1"/>
</dbReference>
<dbReference type="Gene3D" id="3.40.630.10">
    <property type="entry name" value="Zn peptidases"/>
    <property type="match status" value="2"/>
</dbReference>
<evidence type="ECO:0000256" key="7">
    <source>
        <dbReference type="ARBA" id="ARBA00023180"/>
    </source>
</evidence>
<evidence type="ECO:0000256" key="1">
    <source>
        <dbReference type="ARBA" id="ARBA00001947"/>
    </source>
</evidence>
<feature type="domain" description="Peptidase M14" evidence="11">
    <location>
        <begin position="1120"/>
        <end position="1369"/>
    </location>
</feature>
<dbReference type="CDD" id="cd09076">
    <property type="entry name" value="L1-EN"/>
    <property type="match status" value="1"/>
</dbReference>
<keyword evidence="3" id="KW-0121">Carboxypeptidase</keyword>
<dbReference type="GO" id="GO:0004181">
    <property type="term" value="F:metallocarboxypeptidase activity"/>
    <property type="evidence" value="ECO:0007669"/>
    <property type="project" value="InterPro"/>
</dbReference>
<dbReference type="Gene3D" id="3.60.10.10">
    <property type="entry name" value="Endonuclease/exonuclease/phosphatase"/>
    <property type="match status" value="1"/>
</dbReference>
<dbReference type="GO" id="GO:0071897">
    <property type="term" value="P:DNA biosynthetic process"/>
    <property type="evidence" value="ECO:0007669"/>
    <property type="project" value="UniProtKB-ARBA"/>
</dbReference>
<keyword evidence="9" id="KW-0472">Membrane</keyword>
<dbReference type="InterPro" id="IPR043502">
    <property type="entry name" value="DNA/RNA_pol_sf"/>
</dbReference>
<dbReference type="PANTHER" id="PTHR11532">
    <property type="entry name" value="PROTEASE M14 CARBOXYPEPTIDASE"/>
    <property type="match status" value="1"/>
</dbReference>
<dbReference type="InterPro" id="IPR057246">
    <property type="entry name" value="CARBOXYPEPT_ZN_1"/>
</dbReference>
<keyword evidence="3" id="KW-0645">Protease</keyword>
<comment type="caution">
    <text evidence="12">The sequence shown here is derived from an EMBL/GenBank/DDBJ whole genome shotgun (WGS) entry which is preliminary data.</text>
</comment>
<dbReference type="CDD" id="cd11308">
    <property type="entry name" value="Peptidase_M14NE-CP-C_like"/>
    <property type="match status" value="1"/>
</dbReference>
<feature type="transmembrane region" description="Helical" evidence="9">
    <location>
        <begin position="1570"/>
        <end position="1591"/>
    </location>
</feature>
<evidence type="ECO:0000256" key="8">
    <source>
        <dbReference type="PROSITE-ProRule" id="PRU01379"/>
    </source>
</evidence>
<proteinExistence type="inferred from homology"/>
<evidence type="ECO:0000256" key="9">
    <source>
        <dbReference type="SAM" id="Phobius"/>
    </source>
</evidence>
<dbReference type="PANTHER" id="PTHR11532:SF84">
    <property type="entry name" value="CARBOXYPEPTIDASE M"/>
    <property type="match status" value="1"/>
</dbReference>
<dbReference type="PROSITE" id="PS52035">
    <property type="entry name" value="PEPTIDASE_M14"/>
    <property type="match status" value="2"/>
</dbReference>
<gene>
    <name evidence="12" type="ORF">AGLY_007236</name>
</gene>
<feature type="domain" description="Reverse transcriptase" evidence="10">
    <location>
        <begin position="638"/>
        <end position="910"/>
    </location>
</feature>
<keyword evidence="4" id="KW-0479">Metal-binding</keyword>
<evidence type="ECO:0000259" key="10">
    <source>
        <dbReference type="PROSITE" id="PS50878"/>
    </source>
</evidence>
<dbReference type="InterPro" id="IPR005135">
    <property type="entry name" value="Endo/exonuclease/phosphatase"/>
</dbReference>
<dbReference type="SMART" id="SM00631">
    <property type="entry name" value="Zn_pept"/>
    <property type="match status" value="1"/>
</dbReference>
<dbReference type="GO" id="GO:0016485">
    <property type="term" value="P:protein processing"/>
    <property type="evidence" value="ECO:0007669"/>
    <property type="project" value="TreeGrafter"/>
</dbReference>
<keyword evidence="9" id="KW-1133">Transmembrane helix</keyword>
<feature type="domain" description="Peptidase M14" evidence="11">
    <location>
        <begin position="34"/>
        <end position="110"/>
    </location>
</feature>
<name>A0A6G0TQ86_APHGL</name>
<dbReference type="InterPro" id="IPR000834">
    <property type="entry name" value="Peptidase_M14"/>
</dbReference>
<dbReference type="GO" id="GO:0006518">
    <property type="term" value="P:peptide metabolic process"/>
    <property type="evidence" value="ECO:0007669"/>
    <property type="project" value="TreeGrafter"/>
</dbReference>
<dbReference type="GO" id="GO:0005615">
    <property type="term" value="C:extracellular space"/>
    <property type="evidence" value="ECO:0007669"/>
    <property type="project" value="TreeGrafter"/>
</dbReference>
<dbReference type="Proteomes" id="UP000475862">
    <property type="component" value="Unassembled WGS sequence"/>
</dbReference>
<dbReference type="PROSITE" id="PS00133">
    <property type="entry name" value="CARBOXYPEPT_ZN_2"/>
    <property type="match status" value="1"/>
</dbReference>
<accession>A0A6G0TQ86</accession>
<dbReference type="InterPro" id="IPR057247">
    <property type="entry name" value="CARBOXYPEPT_ZN_2"/>
</dbReference>
<dbReference type="Pfam" id="PF13620">
    <property type="entry name" value="CarboxypepD_reg"/>
    <property type="match status" value="1"/>
</dbReference>
<comment type="similarity">
    <text evidence="2 8">Belongs to the peptidase M14 family.</text>
</comment>
<keyword evidence="9" id="KW-0812">Transmembrane</keyword>
<dbReference type="InterPro" id="IPR043128">
    <property type="entry name" value="Rev_trsase/Diguanyl_cyclase"/>
</dbReference>
<comment type="caution">
    <text evidence="8">Lacks conserved residue(s) required for the propagation of feature annotation.</text>
</comment>
<feature type="active site" description="Proton donor/acceptor" evidence="8">
    <location>
        <position position="1339"/>
    </location>
</feature>
<dbReference type="Gene3D" id="3.30.70.270">
    <property type="match status" value="1"/>
</dbReference>
<keyword evidence="13" id="KW-1185">Reference proteome</keyword>
<keyword evidence="7" id="KW-0325">Glycoprotein</keyword>
<evidence type="ECO:0000256" key="6">
    <source>
        <dbReference type="ARBA" id="ARBA00022833"/>
    </source>
</evidence>
<dbReference type="GO" id="GO:0008270">
    <property type="term" value="F:zinc ion binding"/>
    <property type="evidence" value="ECO:0007669"/>
    <property type="project" value="InterPro"/>
</dbReference>
<dbReference type="Gene3D" id="2.60.40.1120">
    <property type="entry name" value="Carboxypeptidase-like, regulatory domain"/>
    <property type="match status" value="1"/>
</dbReference>